<reference evidence="8 9" key="1">
    <citation type="submission" date="2014-10" db="EMBL/GenBank/DDBJ databases">
        <title>Genome sequence of Ponticoccus sp. strain UMTAT08 isolated from clonal culture of toxic dinoflagellate Alexandrium tamiyavanichii.</title>
        <authorList>
            <person name="Gan H.Y."/>
            <person name="Muhd D.-D."/>
            <person name="Mohd Noor M.E."/>
            <person name="Yeong Y.S."/>
            <person name="Usup G."/>
        </authorList>
    </citation>
    <scope>NUCLEOTIDE SEQUENCE [LARGE SCALE GENOMIC DNA]</scope>
    <source>
        <strain evidence="8 9">UMTAT08</strain>
    </source>
</reference>
<gene>
    <name evidence="8" type="ORF">OA50_05676</name>
</gene>
<keyword evidence="5" id="KW-0333">Golgi apparatus</keyword>
<evidence type="ECO:0000256" key="6">
    <source>
        <dbReference type="ARBA" id="ARBA00023136"/>
    </source>
</evidence>
<protein>
    <submittedName>
        <fullName evidence="8">Sulfotransferase family protein</fullName>
    </submittedName>
</protein>
<evidence type="ECO:0000313" key="8">
    <source>
        <dbReference type="EMBL" id="KHQ49780.1"/>
    </source>
</evidence>
<dbReference type="AlphaFoldDB" id="A0A0B3REW7"/>
<comment type="caution">
    <text evidence="8">The sequence shown here is derived from an EMBL/GenBank/DDBJ whole genome shotgun (WGS) entry which is preliminary data.</text>
</comment>
<dbReference type="OrthoDB" id="554104at2"/>
<dbReference type="Proteomes" id="UP000030960">
    <property type="component" value="Unassembled WGS sequence"/>
</dbReference>
<keyword evidence="6" id="KW-0472">Membrane</keyword>
<dbReference type="InterPro" id="IPR018011">
    <property type="entry name" value="Carb_sulfotrans_8-10"/>
</dbReference>
<dbReference type="RefSeq" id="WP_043147133.1">
    <property type="nucleotide sequence ID" value="NZ_JBAWKR010000005.1"/>
</dbReference>
<evidence type="ECO:0000256" key="1">
    <source>
        <dbReference type="ARBA" id="ARBA00004323"/>
    </source>
</evidence>
<keyword evidence="9" id="KW-1185">Reference proteome</keyword>
<keyword evidence="4" id="KW-1133">Transmembrane helix</keyword>
<keyword evidence="3" id="KW-0812">Transmembrane</keyword>
<dbReference type="PANTHER" id="PTHR12137">
    <property type="entry name" value="CARBOHYDRATE SULFOTRANSFERASE"/>
    <property type="match status" value="1"/>
</dbReference>
<evidence type="ECO:0000256" key="5">
    <source>
        <dbReference type="ARBA" id="ARBA00023034"/>
    </source>
</evidence>
<dbReference type="PANTHER" id="PTHR12137:SF54">
    <property type="entry name" value="CARBOHYDRATE SULFOTRANSFERASE"/>
    <property type="match status" value="1"/>
</dbReference>
<organism evidence="8 9">
    <name type="scientific">Mameliella alba</name>
    <dbReference type="NCBI Taxonomy" id="561184"/>
    <lineage>
        <taxon>Bacteria</taxon>
        <taxon>Pseudomonadati</taxon>
        <taxon>Pseudomonadota</taxon>
        <taxon>Alphaproteobacteria</taxon>
        <taxon>Rhodobacterales</taxon>
        <taxon>Roseobacteraceae</taxon>
        <taxon>Mameliella</taxon>
    </lineage>
</organism>
<evidence type="ECO:0000313" key="9">
    <source>
        <dbReference type="Proteomes" id="UP000030960"/>
    </source>
</evidence>
<accession>A0A0B3REW7</accession>
<evidence type="ECO:0000256" key="3">
    <source>
        <dbReference type="ARBA" id="ARBA00022692"/>
    </source>
</evidence>
<dbReference type="Pfam" id="PF03567">
    <property type="entry name" value="Sulfotransfer_2"/>
    <property type="match status" value="1"/>
</dbReference>
<proteinExistence type="predicted"/>
<dbReference type="GO" id="GO:0016020">
    <property type="term" value="C:membrane"/>
    <property type="evidence" value="ECO:0007669"/>
    <property type="project" value="InterPro"/>
</dbReference>
<dbReference type="GO" id="GO:0008146">
    <property type="term" value="F:sulfotransferase activity"/>
    <property type="evidence" value="ECO:0007669"/>
    <property type="project" value="InterPro"/>
</dbReference>
<dbReference type="GO" id="GO:0016051">
    <property type="term" value="P:carbohydrate biosynthetic process"/>
    <property type="evidence" value="ECO:0007669"/>
    <property type="project" value="InterPro"/>
</dbReference>
<comment type="subcellular location">
    <subcellularLocation>
        <location evidence="1">Golgi apparatus membrane</location>
        <topology evidence="1">Single-pass type II membrane protein</topology>
    </subcellularLocation>
</comment>
<evidence type="ECO:0000256" key="2">
    <source>
        <dbReference type="ARBA" id="ARBA00022679"/>
    </source>
</evidence>
<keyword evidence="7" id="KW-0325">Glycoprotein</keyword>
<sequence>MDRTDPDPKAPVDAALIEATYRFYLGRSAHPETAQSLIERQLPLRRLENNMLNSREYWKKGPVLATHRRGPWDGSILVVEPARILFCPIAKVANTSVKDWALRLSGHAVDKPVHTLLDSGKVRLQARYRSEREFDAIMRDPDWARVAILRDPVDRLISCYWDKFVRNRRVASVLHHTTPVYRFLLGCEEITEAQVEEGITFRQFCHYINLAPREQMDPHWAPQSRYLETCRWDHLFRIEDIDAFERFVLDRCPKALRRERLGMQNVAPRHEGTVDEALADVPPAKLDRFRNLPNAVLLTPDIEDFIRDYFALDYVLLDRCAR</sequence>
<dbReference type="EMBL" id="JSUQ01000042">
    <property type="protein sequence ID" value="KHQ49780.1"/>
    <property type="molecule type" value="Genomic_DNA"/>
</dbReference>
<evidence type="ECO:0000256" key="4">
    <source>
        <dbReference type="ARBA" id="ARBA00022989"/>
    </source>
</evidence>
<name>A0A0B3REW7_9RHOB</name>
<dbReference type="InterPro" id="IPR005331">
    <property type="entry name" value="Sulfotransferase"/>
</dbReference>
<keyword evidence="2 8" id="KW-0808">Transferase</keyword>
<evidence type="ECO:0000256" key="7">
    <source>
        <dbReference type="ARBA" id="ARBA00023180"/>
    </source>
</evidence>